<proteinExistence type="predicted"/>
<evidence type="ECO:0000313" key="1">
    <source>
        <dbReference type="EMBL" id="CAG8773895.1"/>
    </source>
</evidence>
<comment type="caution">
    <text evidence="1">The sequence shown here is derived from an EMBL/GenBank/DDBJ whole genome shotgun (WGS) entry which is preliminary data.</text>
</comment>
<feature type="non-terminal residue" evidence="1">
    <location>
        <position position="86"/>
    </location>
</feature>
<dbReference type="EMBL" id="CAJVPU010058569">
    <property type="protein sequence ID" value="CAG8773895.1"/>
    <property type="molecule type" value="Genomic_DNA"/>
</dbReference>
<dbReference type="Proteomes" id="UP000789702">
    <property type="component" value="Unassembled WGS sequence"/>
</dbReference>
<sequence length="86" mass="10365">VWYLGKSDPTEWSTAKDKDFSNWKFNPHYQKMFNNLMCWFFVKLHEDLANYYISEPKSRKSLKSYGWLNLDYDNIINALRAGIYPT</sequence>
<keyword evidence="2" id="KW-1185">Reference proteome</keyword>
<reference evidence="1" key="1">
    <citation type="submission" date="2021-06" db="EMBL/GenBank/DDBJ databases">
        <authorList>
            <person name="Kallberg Y."/>
            <person name="Tangrot J."/>
            <person name="Rosling A."/>
        </authorList>
    </citation>
    <scope>NUCLEOTIDE SEQUENCE</scope>
    <source>
        <strain evidence="1">IL203A</strain>
    </source>
</reference>
<evidence type="ECO:0000313" key="2">
    <source>
        <dbReference type="Proteomes" id="UP000789702"/>
    </source>
</evidence>
<accession>A0ACA9R290</accession>
<protein>
    <submittedName>
        <fullName evidence="1">3438_t:CDS:1</fullName>
    </submittedName>
</protein>
<feature type="non-terminal residue" evidence="1">
    <location>
        <position position="1"/>
    </location>
</feature>
<organism evidence="1 2">
    <name type="scientific">Dentiscutata heterogama</name>
    <dbReference type="NCBI Taxonomy" id="1316150"/>
    <lineage>
        <taxon>Eukaryota</taxon>
        <taxon>Fungi</taxon>
        <taxon>Fungi incertae sedis</taxon>
        <taxon>Mucoromycota</taxon>
        <taxon>Glomeromycotina</taxon>
        <taxon>Glomeromycetes</taxon>
        <taxon>Diversisporales</taxon>
        <taxon>Gigasporaceae</taxon>
        <taxon>Dentiscutata</taxon>
    </lineage>
</organism>
<gene>
    <name evidence="1" type="ORF">DHETER_LOCUS15999</name>
</gene>
<name>A0ACA9R290_9GLOM</name>